<accession>A0ABS5BTQ6</accession>
<dbReference type="Proteomes" id="UP000676565">
    <property type="component" value="Unassembled WGS sequence"/>
</dbReference>
<evidence type="ECO:0000313" key="1">
    <source>
        <dbReference type="EMBL" id="MBP3957083.1"/>
    </source>
</evidence>
<name>A0ABS5BTQ6_9BACT</name>
<proteinExistence type="predicted"/>
<evidence type="ECO:0008006" key="3">
    <source>
        <dbReference type="Google" id="ProtNLM"/>
    </source>
</evidence>
<dbReference type="RefSeq" id="WP_210655815.1">
    <property type="nucleotide sequence ID" value="NZ_JAGKQQ010000001.1"/>
</dbReference>
<evidence type="ECO:0000313" key="2">
    <source>
        <dbReference type="Proteomes" id="UP000676565"/>
    </source>
</evidence>
<reference evidence="1 2" key="1">
    <citation type="submission" date="2021-04" db="EMBL/GenBank/DDBJ databases">
        <authorList>
            <person name="Ivanova A."/>
        </authorList>
    </citation>
    <scope>NUCLEOTIDE SEQUENCE [LARGE SCALE GENOMIC DNA]</scope>
    <source>
        <strain evidence="1 2">G18</strain>
    </source>
</reference>
<protein>
    <recommendedName>
        <fullName evidence="3">PsbP C-terminal domain-containing protein</fullName>
    </recommendedName>
</protein>
<organism evidence="1 2">
    <name type="scientific">Gemmata palustris</name>
    <dbReference type="NCBI Taxonomy" id="2822762"/>
    <lineage>
        <taxon>Bacteria</taxon>
        <taxon>Pseudomonadati</taxon>
        <taxon>Planctomycetota</taxon>
        <taxon>Planctomycetia</taxon>
        <taxon>Gemmatales</taxon>
        <taxon>Gemmataceae</taxon>
        <taxon>Gemmata</taxon>
    </lineage>
</organism>
<gene>
    <name evidence="1" type="ORF">J8F10_17595</name>
</gene>
<comment type="caution">
    <text evidence="1">The sequence shown here is derived from an EMBL/GenBank/DDBJ whole genome shotgun (WGS) entry which is preliminary data.</text>
</comment>
<dbReference type="EMBL" id="JAGKQQ010000001">
    <property type="protein sequence ID" value="MBP3957083.1"/>
    <property type="molecule type" value="Genomic_DNA"/>
</dbReference>
<sequence length="174" mass="18385">MLKIMFITATLCVAPLDRGARAEDPKEGAPSKKVTFKAPKEWEALGPDKTGIVTARFQTGEAASAVTVTLVELAGEGGGLGANVNRWRTQVGLESLAEKEVLKAPDPIKVDGATAHRLDVTGPAVGDKPAPRIIAVVVKSGDATWFIKMNGSAGAVDKQKAAFDEFVKSIRFEK</sequence>
<keyword evidence="2" id="KW-1185">Reference proteome</keyword>